<comment type="caution">
    <text evidence="1">The sequence shown here is derived from an EMBL/GenBank/DDBJ whole genome shotgun (WGS) entry which is preliminary data.</text>
</comment>
<protein>
    <submittedName>
        <fullName evidence="1">Uncharacterized protein</fullName>
    </submittedName>
</protein>
<gene>
    <name evidence="1" type="ORF">GCM10022200_14510</name>
</gene>
<dbReference type="Proteomes" id="UP001501697">
    <property type="component" value="Unassembled WGS sequence"/>
</dbReference>
<reference evidence="2" key="1">
    <citation type="journal article" date="2019" name="Int. J. Syst. Evol. Microbiol.">
        <title>The Global Catalogue of Microorganisms (GCM) 10K type strain sequencing project: providing services to taxonomists for standard genome sequencing and annotation.</title>
        <authorList>
            <consortium name="The Broad Institute Genomics Platform"/>
            <consortium name="The Broad Institute Genome Sequencing Center for Infectious Disease"/>
            <person name="Wu L."/>
            <person name="Ma J."/>
        </authorList>
    </citation>
    <scope>NUCLEOTIDE SEQUENCE [LARGE SCALE GENOMIC DNA]</scope>
    <source>
        <strain evidence="2">JCM 16544</strain>
    </source>
</reference>
<organism evidence="1 2">
    <name type="scientific">Microbacterium awajiense</name>
    <dbReference type="NCBI Taxonomy" id="415214"/>
    <lineage>
        <taxon>Bacteria</taxon>
        <taxon>Bacillati</taxon>
        <taxon>Actinomycetota</taxon>
        <taxon>Actinomycetes</taxon>
        <taxon>Micrococcales</taxon>
        <taxon>Microbacteriaceae</taxon>
        <taxon>Microbacterium</taxon>
    </lineage>
</organism>
<dbReference type="EMBL" id="BAAAYU010000005">
    <property type="protein sequence ID" value="GAA3632670.1"/>
    <property type="molecule type" value="Genomic_DNA"/>
</dbReference>
<evidence type="ECO:0000313" key="2">
    <source>
        <dbReference type="Proteomes" id="UP001501697"/>
    </source>
</evidence>
<sequence length="63" mass="7096">MVPVAGTLLAADPTEYRMLHRYLAAYRDGRRSTEAFARHPQLEVGTRSHFFGCATSVSGTRRR</sequence>
<accession>A0ABP7AIG3</accession>
<keyword evidence="2" id="KW-1185">Reference proteome</keyword>
<dbReference type="RefSeq" id="WP_344737321.1">
    <property type="nucleotide sequence ID" value="NZ_BAAAYU010000005.1"/>
</dbReference>
<evidence type="ECO:0000313" key="1">
    <source>
        <dbReference type="EMBL" id="GAA3632670.1"/>
    </source>
</evidence>
<name>A0ABP7AIG3_9MICO</name>
<proteinExistence type="predicted"/>